<dbReference type="OrthoDB" id="6627680at2759"/>
<dbReference type="Proteomes" id="UP000478052">
    <property type="component" value="Unassembled WGS sequence"/>
</dbReference>
<feature type="domain" description="Transposable element P transposase-like RNase H" evidence="1">
    <location>
        <begin position="125"/>
        <end position="181"/>
    </location>
</feature>
<comment type="caution">
    <text evidence="2">The sequence shown here is derived from an EMBL/GenBank/DDBJ whole genome shotgun (WGS) entry which is preliminary data.</text>
</comment>
<accession>A0A6G0VYF7</accession>
<proteinExistence type="predicted"/>
<dbReference type="Pfam" id="PF21787">
    <property type="entry name" value="TNP-like_RNaseH_N"/>
    <property type="match status" value="1"/>
</dbReference>
<feature type="non-terminal residue" evidence="2">
    <location>
        <position position="530"/>
    </location>
</feature>
<reference evidence="2 3" key="1">
    <citation type="submission" date="2019-08" db="EMBL/GenBank/DDBJ databases">
        <title>Whole genome of Aphis craccivora.</title>
        <authorList>
            <person name="Voronova N.V."/>
            <person name="Shulinski R.S."/>
            <person name="Bandarenka Y.V."/>
            <person name="Zhorov D.G."/>
            <person name="Warner D."/>
        </authorList>
    </citation>
    <scope>NUCLEOTIDE SEQUENCE [LARGE SCALE GENOMIC DNA]</scope>
    <source>
        <strain evidence="2">180601</strain>
        <tissue evidence="2">Whole Body</tissue>
    </source>
</reference>
<dbReference type="EMBL" id="VUJU01010473">
    <property type="protein sequence ID" value="KAF0714208.1"/>
    <property type="molecule type" value="Genomic_DNA"/>
</dbReference>
<dbReference type="InterPro" id="IPR048365">
    <property type="entry name" value="TNP-like_RNaseH_N"/>
</dbReference>
<name>A0A6G0VYF7_APHCR</name>
<dbReference type="AlphaFoldDB" id="A0A6G0VYF7"/>
<evidence type="ECO:0000313" key="2">
    <source>
        <dbReference type="EMBL" id="KAF0714208.1"/>
    </source>
</evidence>
<evidence type="ECO:0000313" key="3">
    <source>
        <dbReference type="Proteomes" id="UP000478052"/>
    </source>
</evidence>
<organism evidence="2 3">
    <name type="scientific">Aphis craccivora</name>
    <name type="common">Cowpea aphid</name>
    <dbReference type="NCBI Taxonomy" id="307492"/>
    <lineage>
        <taxon>Eukaryota</taxon>
        <taxon>Metazoa</taxon>
        <taxon>Ecdysozoa</taxon>
        <taxon>Arthropoda</taxon>
        <taxon>Hexapoda</taxon>
        <taxon>Insecta</taxon>
        <taxon>Pterygota</taxon>
        <taxon>Neoptera</taxon>
        <taxon>Paraneoptera</taxon>
        <taxon>Hemiptera</taxon>
        <taxon>Sternorrhyncha</taxon>
        <taxon>Aphidomorpha</taxon>
        <taxon>Aphidoidea</taxon>
        <taxon>Aphididae</taxon>
        <taxon>Aphidini</taxon>
        <taxon>Aphis</taxon>
        <taxon>Aphis</taxon>
    </lineage>
</organism>
<gene>
    <name evidence="2" type="ORF">FWK35_00030575</name>
</gene>
<sequence>MNEIEILKTENQKLINTNINLKQIAKEQKAIILNEEHRFEIRFTKLLSDLFSPTQIDLILHPKKKVYKWLPSDIASAISLRSISPRTYTFLRETKKFPLPGLSTLRQWATTFELNPGILNNVLQLMKAKGLFANWKQPVFYDFDVQMKPELLFKIIHQLYNVGYNVIAIVNDMGATNMEFVGKNILIELIKINNGNDYRIAHKLGERHLLVEGTSRMNVKIAAQATKLIQLFNDWFDLHNSSHKYDHERPSFGLNIENQKNILLEMNVFISKMIVHGRNKGTLLPFQKGIIISNNSLLQLWDELKNNYDKNISYLTTRKFNQDLVENTFSYLKGMCGSASNNITVLDFKYSLRWYILGKHSNCIFTNNTNTECGIETSLLNEDECLTSQIIHNSDIITESYDLIELGEETTLVNKESLDLLEKFEMNVDSDNSFNQIEFQAAKYVAGYVANRYFSKYPQLIDPNGDEFSWIEHVSRGGLKIPSVTLMETAQIMEKEFQKLHGDNLSKITGVMNYLTNILWLKVSSKNIPK</sequence>
<keyword evidence="3" id="KW-1185">Reference proteome</keyword>
<protein>
    <recommendedName>
        <fullName evidence="1">Transposable element P transposase-like RNase H domain-containing protein</fullName>
    </recommendedName>
</protein>
<evidence type="ECO:0000259" key="1">
    <source>
        <dbReference type="Pfam" id="PF21787"/>
    </source>
</evidence>